<dbReference type="GO" id="GO:0005975">
    <property type="term" value="P:carbohydrate metabolic process"/>
    <property type="evidence" value="ECO:0007669"/>
    <property type="project" value="InterPro"/>
</dbReference>
<dbReference type="Pfam" id="PF01522">
    <property type="entry name" value="Polysacc_deac_1"/>
    <property type="match status" value="1"/>
</dbReference>
<dbReference type="RefSeq" id="WP_021658194.1">
    <property type="nucleotide sequence ID" value="NZ_FQVY01000003.1"/>
</dbReference>
<evidence type="ECO:0000259" key="2">
    <source>
        <dbReference type="PROSITE" id="PS51677"/>
    </source>
</evidence>
<organism evidence="3 4">
    <name type="scientific">Bittarella massiliensis</name>
    <name type="common">ex Durand et al. 2017</name>
    <dbReference type="NCBI Taxonomy" id="1720313"/>
    <lineage>
        <taxon>Bacteria</taxon>
        <taxon>Bacillati</taxon>
        <taxon>Bacillota</taxon>
        <taxon>Clostridia</taxon>
        <taxon>Eubacteriales</taxon>
        <taxon>Oscillospiraceae</taxon>
        <taxon>Bittarella (ex Durand et al. 2017)</taxon>
    </lineage>
</organism>
<dbReference type="InterPro" id="IPR050248">
    <property type="entry name" value="Polysacc_deacetylase_ArnD"/>
</dbReference>
<keyword evidence="1" id="KW-0472">Membrane</keyword>
<gene>
    <name evidence="3" type="ORF">SAMN05444424_1991</name>
</gene>
<proteinExistence type="predicted"/>
<dbReference type="EMBL" id="FQVY01000003">
    <property type="protein sequence ID" value="SHG29023.1"/>
    <property type="molecule type" value="Genomic_DNA"/>
</dbReference>
<evidence type="ECO:0000313" key="4">
    <source>
        <dbReference type="Proteomes" id="UP000184089"/>
    </source>
</evidence>
<dbReference type="PANTHER" id="PTHR10587">
    <property type="entry name" value="GLYCOSYL TRANSFERASE-RELATED"/>
    <property type="match status" value="1"/>
</dbReference>
<dbReference type="GO" id="GO:0016810">
    <property type="term" value="F:hydrolase activity, acting on carbon-nitrogen (but not peptide) bonds"/>
    <property type="evidence" value="ECO:0007669"/>
    <property type="project" value="InterPro"/>
</dbReference>
<dbReference type="SUPFAM" id="SSF88713">
    <property type="entry name" value="Glycoside hydrolase/deacetylase"/>
    <property type="match status" value="1"/>
</dbReference>
<keyword evidence="1" id="KW-0812">Transmembrane</keyword>
<accession>A0AAQ1MED1</accession>
<dbReference type="Gene3D" id="3.20.20.370">
    <property type="entry name" value="Glycoside hydrolase/deacetylase"/>
    <property type="match status" value="1"/>
</dbReference>
<comment type="caution">
    <text evidence="3">The sequence shown here is derived from an EMBL/GenBank/DDBJ whole genome shotgun (WGS) entry which is preliminary data.</text>
</comment>
<evidence type="ECO:0000313" key="3">
    <source>
        <dbReference type="EMBL" id="SHG29023.1"/>
    </source>
</evidence>
<keyword evidence="1" id="KW-1133">Transmembrane helix</keyword>
<protein>
    <submittedName>
        <fullName evidence="3">Peptidoglycan/xylan/chitin deacetylase, PgdA/CDA1 family</fullName>
    </submittedName>
</protein>
<evidence type="ECO:0000256" key="1">
    <source>
        <dbReference type="SAM" id="Phobius"/>
    </source>
</evidence>
<feature type="transmembrane region" description="Helical" evidence="1">
    <location>
        <begin position="20"/>
        <end position="41"/>
    </location>
</feature>
<dbReference type="AlphaFoldDB" id="A0AAQ1MED1"/>
<reference evidence="4" key="1">
    <citation type="submission" date="2016-11" db="EMBL/GenBank/DDBJ databases">
        <authorList>
            <person name="Jaros S."/>
            <person name="Januszkiewicz K."/>
            <person name="Wedrychowicz H."/>
        </authorList>
    </citation>
    <scope>NUCLEOTIDE SEQUENCE [LARGE SCALE GENOMIC DNA]</scope>
    <source>
        <strain evidence="4">DSM 4029</strain>
    </source>
</reference>
<dbReference type="InterPro" id="IPR002509">
    <property type="entry name" value="NODB_dom"/>
</dbReference>
<dbReference type="PROSITE" id="PS51677">
    <property type="entry name" value="NODB"/>
    <property type="match status" value="1"/>
</dbReference>
<name>A0AAQ1MED1_9FIRM</name>
<dbReference type="InterPro" id="IPR011330">
    <property type="entry name" value="Glyco_hydro/deAcase_b/a-brl"/>
</dbReference>
<dbReference type="CDD" id="cd10944">
    <property type="entry name" value="CE4_SmPgdA_like"/>
    <property type="match status" value="1"/>
</dbReference>
<dbReference type="PANTHER" id="PTHR10587:SF125">
    <property type="entry name" value="POLYSACCHARIDE DEACETYLASE YHEN-RELATED"/>
    <property type="match status" value="1"/>
</dbReference>
<feature type="domain" description="NodB homology" evidence="2">
    <location>
        <begin position="102"/>
        <end position="290"/>
    </location>
</feature>
<dbReference type="Proteomes" id="UP000184089">
    <property type="component" value="Unassembled WGS sequence"/>
</dbReference>
<sequence>MEREKRASKYLGSVRFYRHLIVGMVLGELLLSTGLAVFWGVENRQLKSAAPVSVEQEQALAPVQMVLPDGVAAGEEGIAYQTAHPALYAEERDFAFAPDREKTVYLTFDDGPTQRTGEILDVLDQYGVKATFFVVYRDDEASKELYREIVARGHTIGVHSASHDYRKVYQSVDSYLDDFDQMYQQIYEVTGVRPDLFRFPGGSVNAYNMDLYQEIIAEMLRRGFVYYDWNVGSGDTMRGATAATIADRVVGGMPEKRGIVLLHDSANKTQTVQALPQIIQRLQAQGYSFAPLNRTVRPCTFGYQSE</sequence>